<evidence type="ECO:0000256" key="1">
    <source>
        <dbReference type="ARBA" id="ARBA00012493"/>
    </source>
</evidence>
<dbReference type="GO" id="GO:0015074">
    <property type="term" value="P:DNA integration"/>
    <property type="evidence" value="ECO:0007669"/>
    <property type="project" value="InterPro"/>
</dbReference>
<reference evidence="4" key="1">
    <citation type="submission" date="2013-12" db="EMBL/GenBank/DDBJ databases">
        <authorList>
            <person name="Aslett M."/>
        </authorList>
    </citation>
    <scope>NUCLEOTIDE SEQUENCE [LARGE SCALE GENOMIC DNA]</scope>
    <source>
        <strain evidence="4">Lindley</strain>
    </source>
</reference>
<evidence type="ECO:0000313" key="5">
    <source>
        <dbReference type="WBParaSite" id="GPLIN_001431500"/>
    </source>
</evidence>
<dbReference type="InterPro" id="IPR036397">
    <property type="entry name" value="RNaseH_sf"/>
</dbReference>
<dbReference type="WBParaSite" id="GPLIN_001431500">
    <property type="protein sequence ID" value="GPLIN_001431500"/>
    <property type="gene ID" value="GPLIN_001431500"/>
</dbReference>
<dbReference type="PROSITE" id="PS50994">
    <property type="entry name" value="INTEGRASE"/>
    <property type="match status" value="1"/>
</dbReference>
<keyword evidence="4" id="KW-1185">Reference proteome</keyword>
<reference evidence="4" key="2">
    <citation type="submission" date="2014-05" db="EMBL/GenBank/DDBJ databases">
        <title>The genome and life-stage specific transcriptomes of Globodera pallida elucidate key aspects of plant parasitism by a cyst nematode.</title>
        <authorList>
            <person name="Cotton J.A."/>
            <person name="Lilley C.J."/>
            <person name="Jones L.M."/>
            <person name="Kikuchi T."/>
            <person name="Reid A.J."/>
            <person name="Thorpe P."/>
            <person name="Tsai I.J."/>
            <person name="Beasley H."/>
            <person name="Blok V."/>
            <person name="Cock P.J.A."/>
            <person name="Van den Akker S.E."/>
            <person name="Holroyd N."/>
            <person name="Hunt M."/>
            <person name="Mantelin S."/>
            <person name="Naghra H."/>
            <person name="Pain A."/>
            <person name="Palomares-Rius J.E."/>
            <person name="Zarowiecki M."/>
            <person name="Berriman M."/>
            <person name="Jones J.T."/>
            <person name="Urwin P.E."/>
        </authorList>
    </citation>
    <scope>NUCLEOTIDE SEQUENCE [LARGE SCALE GENOMIC DNA]</scope>
    <source>
        <strain evidence="4">Lindley</strain>
    </source>
</reference>
<proteinExistence type="predicted"/>
<evidence type="ECO:0000259" key="3">
    <source>
        <dbReference type="PROSITE" id="PS50994"/>
    </source>
</evidence>
<dbReference type="EC" id="2.7.7.49" evidence="1"/>
<feature type="domain" description="Integrase catalytic" evidence="3">
    <location>
        <begin position="98"/>
        <end position="199"/>
    </location>
</feature>
<dbReference type="Pfam" id="PF00665">
    <property type="entry name" value="rve"/>
    <property type="match status" value="1"/>
</dbReference>
<dbReference type="Proteomes" id="UP000050741">
    <property type="component" value="Unassembled WGS sequence"/>
</dbReference>
<evidence type="ECO:0000256" key="2">
    <source>
        <dbReference type="SAM" id="MobiDB-lite"/>
    </source>
</evidence>
<dbReference type="PANTHER" id="PTHR37984">
    <property type="entry name" value="PROTEIN CBG26694"/>
    <property type="match status" value="1"/>
</dbReference>
<dbReference type="Gene3D" id="1.10.340.70">
    <property type="match status" value="1"/>
</dbReference>
<dbReference type="InterPro" id="IPR012337">
    <property type="entry name" value="RNaseH-like_sf"/>
</dbReference>
<reference evidence="5" key="3">
    <citation type="submission" date="2016-06" db="UniProtKB">
        <authorList>
            <consortium name="WormBaseParasite"/>
        </authorList>
    </citation>
    <scope>IDENTIFICATION</scope>
</reference>
<dbReference type="Gene3D" id="3.30.420.10">
    <property type="entry name" value="Ribonuclease H-like superfamily/Ribonuclease H"/>
    <property type="match status" value="1"/>
</dbReference>
<organism evidence="4 5">
    <name type="scientific">Globodera pallida</name>
    <name type="common">Potato cyst nematode worm</name>
    <name type="synonym">Heterodera pallida</name>
    <dbReference type="NCBI Taxonomy" id="36090"/>
    <lineage>
        <taxon>Eukaryota</taxon>
        <taxon>Metazoa</taxon>
        <taxon>Ecdysozoa</taxon>
        <taxon>Nematoda</taxon>
        <taxon>Chromadorea</taxon>
        <taxon>Rhabditida</taxon>
        <taxon>Tylenchina</taxon>
        <taxon>Tylenchomorpha</taxon>
        <taxon>Tylenchoidea</taxon>
        <taxon>Heteroderidae</taxon>
        <taxon>Heteroderinae</taxon>
        <taxon>Globodera</taxon>
    </lineage>
</organism>
<dbReference type="GO" id="GO:0003964">
    <property type="term" value="F:RNA-directed DNA polymerase activity"/>
    <property type="evidence" value="ECO:0007669"/>
    <property type="project" value="UniProtKB-EC"/>
</dbReference>
<sequence length="340" mass="39112">MTSKTDEEAVIAYTSSDQIDAADDVGEFVHLATLELLPVDAAEVSDHTAADELLQQVVTYVRSGTRVEIPRPLRQRVLKTLHFAHPGMNRMKALARQHVFWPGLDQEVEGIVRNCRECPCWDGNTYLILVDALSKWPEIMQMNSTTAFSTAEALNQVFHRYGFPRELVSDNGPPFSSFEFATFCRQKGIKHTFSPPYQPHCNELFLGRSLRSSLSLLKPSRPVNTEAHRQQYRQHMKRQYDRRHGATERQFQIGDSVLALSYDQEWFQTLTDQTNNIRQGSSTSNIRHWLQRLFGNGPRARSQTPKPLHRHHVHQYLSTPRDHNVNGDHLFGSRRVNDEI</sequence>
<accession>A0A183CN58</accession>
<evidence type="ECO:0000313" key="4">
    <source>
        <dbReference type="Proteomes" id="UP000050741"/>
    </source>
</evidence>
<feature type="region of interest" description="Disordered" evidence="2">
    <location>
        <begin position="319"/>
        <end position="340"/>
    </location>
</feature>
<dbReference type="PANTHER" id="PTHR37984:SF5">
    <property type="entry name" value="PROTEIN NYNRIN-LIKE"/>
    <property type="match status" value="1"/>
</dbReference>
<dbReference type="AlphaFoldDB" id="A0A183CN58"/>
<dbReference type="GO" id="GO:0003676">
    <property type="term" value="F:nucleic acid binding"/>
    <property type="evidence" value="ECO:0007669"/>
    <property type="project" value="InterPro"/>
</dbReference>
<protein>
    <recommendedName>
        <fullName evidence="1">RNA-directed DNA polymerase</fullName>
        <ecNumber evidence="1">2.7.7.49</ecNumber>
    </recommendedName>
</protein>
<name>A0A183CN58_GLOPA</name>
<dbReference type="InterPro" id="IPR050951">
    <property type="entry name" value="Retrovirus_Pol_polyprotein"/>
</dbReference>
<dbReference type="InterPro" id="IPR001584">
    <property type="entry name" value="Integrase_cat-core"/>
</dbReference>
<dbReference type="InterPro" id="IPR041588">
    <property type="entry name" value="Integrase_H2C2"/>
</dbReference>
<dbReference type="Pfam" id="PF17921">
    <property type="entry name" value="Integrase_H2C2"/>
    <property type="match status" value="1"/>
</dbReference>
<dbReference type="SUPFAM" id="SSF53098">
    <property type="entry name" value="Ribonuclease H-like"/>
    <property type="match status" value="1"/>
</dbReference>